<protein>
    <recommendedName>
        <fullName evidence="6 7">Polyphosphate kinase</fullName>
        <ecNumber evidence="6 7">2.7.4.1</ecNumber>
    </recommendedName>
    <alternativeName>
        <fullName evidence="6">ATP-polyphosphate phosphotransferase</fullName>
    </alternativeName>
    <alternativeName>
        <fullName evidence="6">Polyphosphoric acid kinase</fullName>
    </alternativeName>
</protein>
<dbReference type="InterPro" id="IPR041108">
    <property type="entry name" value="PP_kinase_C_1"/>
</dbReference>
<dbReference type="PANTHER" id="PTHR30218">
    <property type="entry name" value="POLYPHOSPHATE KINASE"/>
    <property type="match status" value="1"/>
</dbReference>
<feature type="binding site" evidence="6">
    <location>
        <position position="602"/>
    </location>
    <ligand>
        <name>ATP</name>
        <dbReference type="ChEBI" id="CHEBI:30616"/>
    </ligand>
</feature>
<dbReference type="NCBIfam" id="TIGR03705">
    <property type="entry name" value="poly_P_kin"/>
    <property type="match status" value="1"/>
</dbReference>
<evidence type="ECO:0000259" key="12">
    <source>
        <dbReference type="Pfam" id="PF17941"/>
    </source>
</evidence>
<keyword evidence="2 6" id="KW-0808">Transferase</keyword>
<dbReference type="Proteomes" id="UP000199340">
    <property type="component" value="Unassembled WGS sequence"/>
</dbReference>
<feature type="domain" description="Polyphosphate kinase middle" evidence="9">
    <location>
        <begin position="165"/>
        <end position="341"/>
    </location>
</feature>
<keyword evidence="3 6" id="KW-0547">Nucleotide-binding</keyword>
<keyword evidence="5 6" id="KW-0067">ATP-binding</keyword>
<proteinExistence type="inferred from homology"/>
<feature type="binding site" evidence="6">
    <location>
        <position position="413"/>
    </location>
    <ligand>
        <name>Mg(2+)</name>
        <dbReference type="ChEBI" id="CHEBI:18420"/>
    </ligand>
</feature>
<keyword evidence="6" id="KW-0479">Metal-binding</keyword>
<sequence length="747" mass="83744">MRAPCRAHLHRHTPVTERADTVPMTAADFLHAPFSPAVAMPDLDQHGPGRFYNRELSWLGFNWRVLEEAENPRVPLLERVRFLSISATNLDEFYTVRVAGLRELAHAGNTTPAADGLSPAEQLVLINEDARNLMESQQRIFNELRQEMAAENIVLLEPGDLTKADRAYLSDHFLSNVFPVLSPLAIDPAHPFPFIPNTGFSLALQLQRKSDKRALQALLPIPHQIDRFVALPSDEGAHRFLPLEEVLLLHLDSLFPGYTLKGHCTFRVLRDSDLEVEEEAEDLVREFEVALKRRRRGEVVRMKISAGAPEALTAVIMEELHVEPDEVVEVHGMIGIADVKELVLDARPDLLWPPFTPRVPERVQDFDGDMFAAIRQKDMLLHHPYETFDMVVRFLQQAARDPDVVAIKQTLYRTSRNSPIVEALCEAAEDGKSVTALVELKARFDEAANIRQSRRLERAGAHVVYGFVDWKTHAKISTVVRREGDKLVTYTHYGTGNYHPITAKIYTDLSFFTCDPALGRDATKVFNYLSGYAMPEGLENLSISPHSLKPKMLEMIAAEAEHARAGKPAQIWIKMNSLIEPDMIDALYEASRAGVKIDCVIRGICGLRPGIKGMSENIRVKSIIGRFLEHSRIICFGNGHGLPSKQARVFISSADWMGRNLNRRVETLVDIENPTVKAQIVSQIMAANLADVAQSWTMSPDGKFHRAEVPEGQFAFNAHRFFMENPSLSGRGSAGAKDVPKLTHTED</sequence>
<dbReference type="GO" id="GO:0046872">
    <property type="term" value="F:metal ion binding"/>
    <property type="evidence" value="ECO:0007669"/>
    <property type="project" value="UniProtKB-KW"/>
</dbReference>
<dbReference type="PANTHER" id="PTHR30218:SF0">
    <property type="entry name" value="POLYPHOSPHATE KINASE"/>
    <property type="match status" value="1"/>
</dbReference>
<dbReference type="Gene3D" id="1.20.58.310">
    <property type="entry name" value="Polyphosphate kinase N-terminal domain"/>
    <property type="match status" value="1"/>
</dbReference>
<evidence type="ECO:0000256" key="5">
    <source>
        <dbReference type="ARBA" id="ARBA00022840"/>
    </source>
</evidence>
<evidence type="ECO:0000256" key="8">
    <source>
        <dbReference type="SAM" id="MobiDB-lite"/>
    </source>
</evidence>
<evidence type="ECO:0000313" key="14">
    <source>
        <dbReference type="Proteomes" id="UP000199340"/>
    </source>
</evidence>
<dbReference type="NCBIfam" id="NF003917">
    <property type="entry name" value="PRK05443.1-1"/>
    <property type="match status" value="1"/>
</dbReference>
<dbReference type="CDD" id="cd09168">
    <property type="entry name" value="PLDc_PaPPK1_C2_like"/>
    <property type="match status" value="1"/>
</dbReference>
<evidence type="ECO:0000256" key="4">
    <source>
        <dbReference type="ARBA" id="ARBA00022777"/>
    </source>
</evidence>
<comment type="PTM">
    <text evidence="6 7">An intermediate of this reaction is the autophosphorylated ppk in which a phosphate is covalently linked to a histidine residue through a N-P bond.</text>
</comment>
<evidence type="ECO:0000256" key="7">
    <source>
        <dbReference type="RuleBase" id="RU003800"/>
    </source>
</evidence>
<feature type="domain" description="Polyphosphate kinase N-terminal" evidence="10">
    <location>
        <begin position="51"/>
        <end position="155"/>
    </location>
</feature>
<dbReference type="InterPro" id="IPR024953">
    <property type="entry name" value="PP_kinase_middle"/>
</dbReference>
<dbReference type="InterPro" id="IPR036830">
    <property type="entry name" value="PP_kinase_middle_dom_sf"/>
</dbReference>
<dbReference type="GO" id="GO:0009358">
    <property type="term" value="C:polyphosphate kinase complex"/>
    <property type="evidence" value="ECO:0007669"/>
    <property type="project" value="InterPro"/>
</dbReference>
<keyword evidence="4 6" id="KW-0418">Kinase</keyword>
<dbReference type="AlphaFoldDB" id="A0A1G8MMQ2"/>
<feature type="domain" description="Polyphosphate kinase C-terminal" evidence="11">
    <location>
        <begin position="541"/>
        <end position="709"/>
    </location>
</feature>
<comment type="cofactor">
    <cofactor evidence="6">
        <name>Mg(2+)</name>
        <dbReference type="ChEBI" id="CHEBI:18420"/>
    </cofactor>
</comment>
<dbReference type="GO" id="GO:0008976">
    <property type="term" value="F:polyphosphate kinase activity"/>
    <property type="evidence" value="ECO:0007669"/>
    <property type="project" value="UniProtKB-UniRule"/>
</dbReference>
<feature type="compositionally biased region" description="Basic and acidic residues" evidence="8">
    <location>
        <begin position="738"/>
        <end position="747"/>
    </location>
</feature>
<dbReference type="PIRSF" id="PIRSF015589">
    <property type="entry name" value="PP_kinase"/>
    <property type="match status" value="1"/>
</dbReference>
<keyword evidence="1 6" id="KW-0597">Phosphoprotein</keyword>
<dbReference type="Pfam" id="PF13089">
    <property type="entry name" value="PP_kinase_N"/>
    <property type="match status" value="1"/>
</dbReference>
<gene>
    <name evidence="6" type="primary">ppk</name>
    <name evidence="13" type="ORF">SAMN05421850_104257</name>
</gene>
<comment type="function">
    <text evidence="6 7">Catalyzes the reversible transfer of the terminal phosphate of ATP to form a long-chain polyphosphate (polyP).</text>
</comment>
<evidence type="ECO:0000256" key="1">
    <source>
        <dbReference type="ARBA" id="ARBA00022553"/>
    </source>
</evidence>
<keyword evidence="6" id="KW-0460">Magnesium</keyword>
<dbReference type="SUPFAM" id="SSF143724">
    <property type="entry name" value="PHP14-like"/>
    <property type="match status" value="1"/>
</dbReference>
<feature type="binding site" evidence="6">
    <location>
        <position position="630"/>
    </location>
    <ligand>
        <name>ATP</name>
        <dbReference type="ChEBI" id="CHEBI:30616"/>
    </ligand>
</feature>
<feature type="region of interest" description="Disordered" evidence="8">
    <location>
        <begin position="727"/>
        <end position="747"/>
    </location>
</feature>
<comment type="catalytic activity">
    <reaction evidence="6 7">
        <text>[phosphate](n) + ATP = [phosphate](n+1) + ADP</text>
        <dbReference type="Rhea" id="RHEA:19573"/>
        <dbReference type="Rhea" id="RHEA-COMP:9859"/>
        <dbReference type="Rhea" id="RHEA-COMP:14280"/>
        <dbReference type="ChEBI" id="CHEBI:16838"/>
        <dbReference type="ChEBI" id="CHEBI:30616"/>
        <dbReference type="ChEBI" id="CHEBI:456216"/>
        <dbReference type="EC" id="2.7.4.1"/>
    </reaction>
</comment>
<comment type="similarity">
    <text evidence="6 7">Belongs to the polyphosphate kinase 1 (PPK1) family.</text>
</comment>
<dbReference type="Gene3D" id="3.30.1840.10">
    <property type="entry name" value="Polyphosphate kinase middle domain"/>
    <property type="match status" value="1"/>
</dbReference>
<dbReference type="InterPro" id="IPR025200">
    <property type="entry name" value="PPK_C_dom2"/>
</dbReference>
<evidence type="ECO:0000259" key="11">
    <source>
        <dbReference type="Pfam" id="PF13090"/>
    </source>
</evidence>
<dbReference type="NCBIfam" id="NF003919">
    <property type="entry name" value="PRK05443.1-4"/>
    <property type="match status" value="1"/>
</dbReference>
<reference evidence="13 14" key="1">
    <citation type="submission" date="2016-10" db="EMBL/GenBank/DDBJ databases">
        <authorList>
            <person name="de Groot N.N."/>
        </authorList>
    </citation>
    <scope>NUCLEOTIDE SEQUENCE [LARGE SCALE GENOMIC DNA]</scope>
    <source>
        <strain evidence="13 14">DSM 28010</strain>
    </source>
</reference>
<feature type="domain" description="Polyphosphate kinase C-terminal" evidence="12">
    <location>
        <begin position="369"/>
        <end position="533"/>
    </location>
</feature>
<dbReference type="Gene3D" id="3.30.870.10">
    <property type="entry name" value="Endonuclease Chain A"/>
    <property type="match status" value="2"/>
</dbReference>
<organism evidence="13 14">
    <name type="scientific">Lutimaribacter saemankumensis</name>
    <dbReference type="NCBI Taxonomy" id="490829"/>
    <lineage>
        <taxon>Bacteria</taxon>
        <taxon>Pseudomonadati</taxon>
        <taxon>Pseudomonadota</taxon>
        <taxon>Alphaproteobacteria</taxon>
        <taxon>Rhodobacterales</taxon>
        <taxon>Roseobacteraceae</taxon>
        <taxon>Lutimaribacter</taxon>
    </lineage>
</organism>
<dbReference type="SUPFAM" id="SSF56024">
    <property type="entry name" value="Phospholipase D/nuclease"/>
    <property type="match status" value="2"/>
</dbReference>
<evidence type="ECO:0000259" key="9">
    <source>
        <dbReference type="Pfam" id="PF02503"/>
    </source>
</evidence>
<dbReference type="Pfam" id="PF17941">
    <property type="entry name" value="PP_kinase_C_1"/>
    <property type="match status" value="1"/>
</dbReference>
<name>A0A1G8MMQ2_9RHOB</name>
<dbReference type="Pfam" id="PF13090">
    <property type="entry name" value="PP_kinase_C"/>
    <property type="match status" value="1"/>
</dbReference>
<dbReference type="EC" id="2.7.4.1" evidence="6 7"/>
<feature type="active site" description="Phosphohistidine intermediate" evidence="6">
    <location>
        <position position="473"/>
    </location>
</feature>
<dbReference type="NCBIfam" id="NF003918">
    <property type="entry name" value="PRK05443.1-2"/>
    <property type="match status" value="1"/>
</dbReference>
<feature type="binding site" evidence="6">
    <location>
        <position position="89"/>
    </location>
    <ligand>
        <name>ATP</name>
        <dbReference type="ChEBI" id="CHEBI:30616"/>
    </ligand>
</feature>
<accession>A0A1G8MMQ2</accession>
<feature type="binding site" evidence="6">
    <location>
        <position position="443"/>
    </location>
    <ligand>
        <name>Mg(2+)</name>
        <dbReference type="ChEBI" id="CHEBI:18420"/>
    </ligand>
</feature>
<dbReference type="InterPro" id="IPR003414">
    <property type="entry name" value="PP_kinase"/>
</dbReference>
<evidence type="ECO:0000313" key="13">
    <source>
        <dbReference type="EMBL" id="SDI69184.1"/>
    </source>
</evidence>
<dbReference type="InterPro" id="IPR036832">
    <property type="entry name" value="PPK_N_dom_sf"/>
</dbReference>
<dbReference type="InterPro" id="IPR025198">
    <property type="entry name" value="PPK_N_dom"/>
</dbReference>
<feature type="binding site" evidence="6">
    <location>
        <position position="506"/>
    </location>
    <ligand>
        <name>ATP</name>
        <dbReference type="ChEBI" id="CHEBI:30616"/>
    </ligand>
</feature>
<dbReference type="GO" id="GO:0005524">
    <property type="term" value="F:ATP binding"/>
    <property type="evidence" value="ECO:0007669"/>
    <property type="project" value="UniProtKB-KW"/>
</dbReference>
<dbReference type="Pfam" id="PF02503">
    <property type="entry name" value="PP_kinase"/>
    <property type="match status" value="1"/>
</dbReference>
<evidence type="ECO:0000256" key="3">
    <source>
        <dbReference type="ARBA" id="ARBA00022741"/>
    </source>
</evidence>
<evidence type="ECO:0000256" key="2">
    <source>
        <dbReference type="ARBA" id="ARBA00022679"/>
    </source>
</evidence>
<dbReference type="SUPFAM" id="SSF140356">
    <property type="entry name" value="PPK N-terminal domain-like"/>
    <property type="match status" value="1"/>
</dbReference>
<dbReference type="EMBL" id="FNEB01000004">
    <property type="protein sequence ID" value="SDI69184.1"/>
    <property type="molecule type" value="Genomic_DNA"/>
</dbReference>
<keyword evidence="14" id="KW-1185">Reference proteome</keyword>
<dbReference type="GO" id="GO:0006799">
    <property type="term" value="P:polyphosphate biosynthetic process"/>
    <property type="evidence" value="ECO:0007669"/>
    <property type="project" value="UniProtKB-UniRule"/>
</dbReference>
<dbReference type="STRING" id="490829.SAMN05421850_104257"/>
<dbReference type="NCBIfam" id="NF003921">
    <property type="entry name" value="PRK05443.2-2"/>
    <property type="match status" value="1"/>
</dbReference>
<evidence type="ECO:0000256" key="6">
    <source>
        <dbReference type="HAMAP-Rule" id="MF_00347"/>
    </source>
</evidence>
<evidence type="ECO:0000259" key="10">
    <source>
        <dbReference type="Pfam" id="PF13089"/>
    </source>
</evidence>
<dbReference type="HAMAP" id="MF_00347">
    <property type="entry name" value="Polyphosphate_kinase"/>
    <property type="match status" value="1"/>
</dbReference>
<dbReference type="CDD" id="cd09165">
    <property type="entry name" value="PLDc_PaPPK1_C1_like"/>
    <property type="match status" value="1"/>
</dbReference>